<dbReference type="PROSITE" id="PS50127">
    <property type="entry name" value="UBC_2"/>
    <property type="match status" value="1"/>
</dbReference>
<dbReference type="InterPro" id="IPR000608">
    <property type="entry name" value="UBC"/>
</dbReference>
<accession>A0A484NBK2</accession>
<evidence type="ECO:0000313" key="4">
    <source>
        <dbReference type="Proteomes" id="UP000595140"/>
    </source>
</evidence>
<dbReference type="InterPro" id="IPR016135">
    <property type="entry name" value="UBQ-conjugating_enzyme/RWD"/>
</dbReference>
<dbReference type="Proteomes" id="UP000595140">
    <property type="component" value="Unassembled WGS sequence"/>
</dbReference>
<dbReference type="SUPFAM" id="SSF54495">
    <property type="entry name" value="UBC-like"/>
    <property type="match status" value="1"/>
</dbReference>
<dbReference type="EMBL" id="OOIL02006618">
    <property type="protein sequence ID" value="VFQ98705.1"/>
    <property type="molecule type" value="Genomic_DNA"/>
</dbReference>
<proteinExistence type="predicted"/>
<gene>
    <name evidence="3" type="ORF">CCAM_LOCUS40481</name>
</gene>
<feature type="signal peptide" evidence="1">
    <location>
        <begin position="1"/>
        <end position="19"/>
    </location>
</feature>
<reference evidence="3 4" key="1">
    <citation type="submission" date="2018-04" db="EMBL/GenBank/DDBJ databases">
        <authorList>
            <person name="Vogel A."/>
        </authorList>
    </citation>
    <scope>NUCLEOTIDE SEQUENCE [LARGE SCALE GENOMIC DNA]</scope>
</reference>
<dbReference type="Gene3D" id="3.10.110.10">
    <property type="entry name" value="Ubiquitin Conjugating Enzyme"/>
    <property type="match status" value="1"/>
</dbReference>
<evidence type="ECO:0000256" key="1">
    <source>
        <dbReference type="SAM" id="SignalP"/>
    </source>
</evidence>
<keyword evidence="4" id="KW-1185">Reference proteome</keyword>
<feature type="chain" id="PRO_5019860462" description="UBC core domain-containing protein" evidence="1">
    <location>
        <begin position="20"/>
        <end position="99"/>
    </location>
</feature>
<keyword evidence="1" id="KW-0732">Signal</keyword>
<feature type="domain" description="UBC core" evidence="2">
    <location>
        <begin position="1"/>
        <end position="97"/>
    </location>
</feature>
<protein>
    <recommendedName>
        <fullName evidence="2">UBC core domain-containing protein</fullName>
    </recommendedName>
</protein>
<evidence type="ECO:0000313" key="3">
    <source>
        <dbReference type="EMBL" id="VFQ98705.1"/>
    </source>
</evidence>
<organism evidence="3 4">
    <name type="scientific">Cuscuta campestris</name>
    <dbReference type="NCBI Taxonomy" id="132261"/>
    <lineage>
        <taxon>Eukaryota</taxon>
        <taxon>Viridiplantae</taxon>
        <taxon>Streptophyta</taxon>
        <taxon>Embryophyta</taxon>
        <taxon>Tracheophyta</taxon>
        <taxon>Spermatophyta</taxon>
        <taxon>Magnoliopsida</taxon>
        <taxon>eudicotyledons</taxon>
        <taxon>Gunneridae</taxon>
        <taxon>Pentapetalae</taxon>
        <taxon>asterids</taxon>
        <taxon>lamiids</taxon>
        <taxon>Solanales</taxon>
        <taxon>Convolvulaceae</taxon>
        <taxon>Cuscuteae</taxon>
        <taxon>Cuscuta</taxon>
        <taxon>Cuscuta subgen. Grammica</taxon>
        <taxon>Cuscuta sect. Cleistogrammica</taxon>
    </lineage>
</organism>
<name>A0A484NBK2_9ASTE</name>
<sequence>MISCYCIFIECSLLSLNYCLKVVCSSWNCFSLKSTQWLLQRFDFSQKSTTLILISIQALLSAPNPDDPLSENIAKHWKTNEAEAVETAKEWSRLYASGA</sequence>
<dbReference type="OrthoDB" id="10252682at2759"/>
<dbReference type="AlphaFoldDB" id="A0A484NBK2"/>
<evidence type="ECO:0000259" key="2">
    <source>
        <dbReference type="PROSITE" id="PS50127"/>
    </source>
</evidence>
<dbReference type="Pfam" id="PF00179">
    <property type="entry name" value="UQ_con"/>
    <property type="match status" value="1"/>
</dbReference>